<sequence>MGAYVDLSENQLGAVGAQTLCAALVANPALRKVQLAGNGLEERAALSLAELLLVHTSLRSLDLSHNELSDGAGETLGPALAENTGLTELNVSWNHLRGPGAVAFARGLEANTFLKVLDISYNGFGDPGASAVGEALKVNNVLEELNMSFRRQLFSLFLQDQAPALSHTHILPDAIKALTQVSRNPMRSEGCFGLLKSVQDNPASALELLDYSDNQVTREFDDLVNAVKVILPGLHIKAGAHRVEYKQELLPDFKASSPASTSH</sequence>
<reference evidence="2" key="1">
    <citation type="submission" date="2025-08" db="UniProtKB">
        <authorList>
            <consortium name="RefSeq"/>
        </authorList>
    </citation>
    <scope>IDENTIFICATION</scope>
</reference>
<proteinExistence type="predicted"/>
<keyword evidence="1" id="KW-1185">Reference proteome</keyword>
<name>A0AC54ZEK3_ORYAF</name>
<dbReference type="RefSeq" id="XP_042638839.1">
    <property type="nucleotide sequence ID" value="XM_042782905.1"/>
</dbReference>
<evidence type="ECO:0000313" key="1">
    <source>
        <dbReference type="Proteomes" id="UP000694850"/>
    </source>
</evidence>
<accession>A0AC54ZEK3</accession>
<protein>
    <submittedName>
        <fullName evidence="2">Leucine-rich repeat-containing protein 74B</fullName>
    </submittedName>
</protein>
<dbReference type="Proteomes" id="UP000694850">
    <property type="component" value="Unplaced"/>
</dbReference>
<evidence type="ECO:0000313" key="2">
    <source>
        <dbReference type="RefSeq" id="XP_042638839.1"/>
    </source>
</evidence>
<gene>
    <name evidence="2" type="primary">LRRC74B</name>
</gene>
<organism evidence="1 2">
    <name type="scientific">Orycteropus afer afer</name>
    <dbReference type="NCBI Taxonomy" id="1230840"/>
    <lineage>
        <taxon>Eukaryota</taxon>
        <taxon>Metazoa</taxon>
        <taxon>Chordata</taxon>
        <taxon>Craniata</taxon>
        <taxon>Vertebrata</taxon>
        <taxon>Euteleostomi</taxon>
        <taxon>Mammalia</taxon>
        <taxon>Eutheria</taxon>
        <taxon>Afrotheria</taxon>
        <taxon>Tubulidentata</taxon>
        <taxon>Orycteropodidae</taxon>
        <taxon>Orycteropus</taxon>
    </lineage>
</organism>